<evidence type="ECO:0000313" key="3">
    <source>
        <dbReference type="EMBL" id="SDZ09310.1"/>
    </source>
</evidence>
<dbReference type="AlphaFoldDB" id="A0A1H3Q7R6"/>
<feature type="chain" id="PRO_5038465116" description="DUF5105 domain-containing protein" evidence="2">
    <location>
        <begin position="22"/>
        <end position="439"/>
    </location>
</feature>
<dbReference type="OrthoDB" id="2862386at2"/>
<evidence type="ECO:0000256" key="2">
    <source>
        <dbReference type="SAM" id="SignalP"/>
    </source>
</evidence>
<feature type="coiled-coil region" evidence="1">
    <location>
        <begin position="26"/>
        <end position="53"/>
    </location>
</feature>
<dbReference type="Proteomes" id="UP000198935">
    <property type="component" value="Unassembled WGS sequence"/>
</dbReference>
<dbReference type="InterPro" id="IPR046720">
    <property type="entry name" value="DUF6612"/>
</dbReference>
<dbReference type="PROSITE" id="PS51257">
    <property type="entry name" value="PROKAR_LIPOPROTEIN"/>
    <property type="match status" value="1"/>
</dbReference>
<keyword evidence="4" id="KW-1185">Reference proteome</keyword>
<accession>A0A1H3Q7R6</accession>
<sequence>MAKVKLAGLLFIGIMFLAACSGEPTVEKVLEMLDEAHEDLQSVQVNMEEKENGVEYVLSAQLDYENEIYYIEVESTDLVLYKDNDGFETLVANMVVDPEYFDVTVYEQLMDNLVNQHHNQLKRLQTFDKDVYEKFDLELKDDEYLLTYTGDEASQQIIVEGYVDEYKSYGNQDLTVSDIVTEGLSFKVIVDKETNRIKEFDQQLKYSFTIDGTEMSFDSEAVFTYTNYQAVGEIEKPEVNSEPAIGLSEEEQELYETEAVQYLEALIEATVYQNEKTFAANAPGPDSEEDKQSEGEFQKESFKEFYRYNTEANMGGLVSDEQINELTEAFMVALSGTSYEVVNSRALADDHIEVALAIEGIQDWEIMTMITEKVLEELESGEIAEEDLAKRQVELMIDIYENDAPYSDPVEVNVNVMRTEDGSYLVLLQDEYLVGGFVQ</sequence>
<protein>
    <recommendedName>
        <fullName evidence="5">DUF5105 domain-containing protein</fullName>
    </recommendedName>
</protein>
<organism evidence="3 4">
    <name type="scientific">Evansella caseinilytica</name>
    <dbReference type="NCBI Taxonomy" id="1503961"/>
    <lineage>
        <taxon>Bacteria</taxon>
        <taxon>Bacillati</taxon>
        <taxon>Bacillota</taxon>
        <taxon>Bacilli</taxon>
        <taxon>Bacillales</taxon>
        <taxon>Bacillaceae</taxon>
        <taxon>Evansella</taxon>
    </lineage>
</organism>
<keyword evidence="1" id="KW-0175">Coiled coil</keyword>
<evidence type="ECO:0008006" key="5">
    <source>
        <dbReference type="Google" id="ProtNLM"/>
    </source>
</evidence>
<dbReference type="EMBL" id="FNPI01000006">
    <property type="protein sequence ID" value="SDZ09310.1"/>
    <property type="molecule type" value="Genomic_DNA"/>
</dbReference>
<name>A0A1H3Q7R6_9BACI</name>
<proteinExistence type="predicted"/>
<evidence type="ECO:0000313" key="4">
    <source>
        <dbReference type="Proteomes" id="UP000198935"/>
    </source>
</evidence>
<evidence type="ECO:0000256" key="1">
    <source>
        <dbReference type="SAM" id="Coils"/>
    </source>
</evidence>
<reference evidence="4" key="1">
    <citation type="submission" date="2016-10" db="EMBL/GenBank/DDBJ databases">
        <authorList>
            <person name="Varghese N."/>
            <person name="Submissions S."/>
        </authorList>
    </citation>
    <scope>NUCLEOTIDE SEQUENCE [LARGE SCALE GENOMIC DNA]</scope>
    <source>
        <strain evidence="4">SP</strain>
    </source>
</reference>
<dbReference type="Pfam" id="PF20316">
    <property type="entry name" value="DUF6612"/>
    <property type="match status" value="1"/>
</dbReference>
<gene>
    <name evidence="3" type="ORF">SAMN05421736_10647</name>
</gene>
<feature type="signal peptide" evidence="2">
    <location>
        <begin position="1"/>
        <end position="21"/>
    </location>
</feature>
<keyword evidence="2" id="KW-0732">Signal</keyword>